<dbReference type="Proteomes" id="UP001238450">
    <property type="component" value="Unassembled WGS sequence"/>
</dbReference>
<evidence type="ECO:0000313" key="2">
    <source>
        <dbReference type="Proteomes" id="UP001238450"/>
    </source>
</evidence>
<protein>
    <submittedName>
        <fullName evidence="1">Uncharacterized protein</fullName>
    </submittedName>
</protein>
<name>A0AAJ1THK2_9BACL</name>
<keyword evidence="2" id="KW-1185">Reference proteome</keyword>
<proteinExistence type="predicted"/>
<dbReference type="EMBL" id="JAUSUV010000003">
    <property type="protein sequence ID" value="MDQ0416672.1"/>
    <property type="molecule type" value="Genomic_DNA"/>
</dbReference>
<comment type="caution">
    <text evidence="1">The sequence shown here is derived from an EMBL/GenBank/DDBJ whole genome shotgun (WGS) entry which is preliminary data.</text>
</comment>
<organism evidence="1 2">
    <name type="scientific">Croceifilum oryzae</name>
    <dbReference type="NCBI Taxonomy" id="1553429"/>
    <lineage>
        <taxon>Bacteria</taxon>
        <taxon>Bacillati</taxon>
        <taxon>Bacillota</taxon>
        <taxon>Bacilli</taxon>
        <taxon>Bacillales</taxon>
        <taxon>Thermoactinomycetaceae</taxon>
        <taxon>Croceifilum</taxon>
    </lineage>
</organism>
<dbReference type="AlphaFoldDB" id="A0AAJ1THK2"/>
<sequence>MKDLIKFTIEEANDYSPNFDQIIGTIKNWSSTDNHKKLFIYMAENAEEYVVDASADIFLYEKHEKIVGYIFFNLDLNPKGEIAFESRMLEIHKEEVEVEDILKRFKEIEEIKAFDGTEFSTSISFEDENSESVLKTLESWGIKVVFEEDDFFMDQQHREIYQQHLLYSERRCEIFPKKVDGKKLD</sequence>
<gene>
    <name evidence="1" type="ORF">J2Z48_000839</name>
</gene>
<evidence type="ECO:0000313" key="1">
    <source>
        <dbReference type="EMBL" id="MDQ0416672.1"/>
    </source>
</evidence>
<reference evidence="1 2" key="1">
    <citation type="submission" date="2023-07" db="EMBL/GenBank/DDBJ databases">
        <title>Genomic Encyclopedia of Type Strains, Phase IV (KMG-IV): sequencing the most valuable type-strain genomes for metagenomic binning, comparative biology and taxonomic classification.</title>
        <authorList>
            <person name="Goeker M."/>
        </authorList>
    </citation>
    <scope>NUCLEOTIDE SEQUENCE [LARGE SCALE GENOMIC DNA]</scope>
    <source>
        <strain evidence="1 2">DSM 46876</strain>
    </source>
</reference>
<dbReference type="RefSeq" id="WP_307251297.1">
    <property type="nucleotide sequence ID" value="NZ_JAUSUV010000003.1"/>
</dbReference>
<accession>A0AAJ1THK2</accession>